<dbReference type="GeneID" id="100003349"/>
<evidence type="ECO:0000313" key="10">
    <source>
        <dbReference type="ZFIN" id="ZDB-GENE-160113-144"/>
    </source>
</evidence>
<dbReference type="InterPro" id="IPR003599">
    <property type="entry name" value="Ig_sub"/>
</dbReference>
<evidence type="ECO:0000259" key="6">
    <source>
        <dbReference type="PROSITE" id="PS50835"/>
    </source>
</evidence>
<feature type="compositionally biased region" description="Basic and acidic residues" evidence="3">
    <location>
        <begin position="713"/>
        <end position="732"/>
    </location>
</feature>
<feature type="chain" id="PRO_5044548723" evidence="5">
    <location>
        <begin position="22"/>
        <end position="741"/>
    </location>
</feature>
<dbReference type="PANTHER" id="PTHR11481">
    <property type="entry name" value="IMMUNOGLOBULIN FC RECEPTOR"/>
    <property type="match status" value="1"/>
</dbReference>
<feature type="signal peptide" evidence="5">
    <location>
        <begin position="1"/>
        <end position="21"/>
    </location>
</feature>
<evidence type="ECO:0000256" key="4">
    <source>
        <dbReference type="SAM" id="Phobius"/>
    </source>
</evidence>
<dbReference type="KEGG" id="dre:100003349"/>
<dbReference type="Ensembl" id="ENSDART00000173320.2">
    <property type="protein sequence ID" value="ENSDARP00000142467.1"/>
    <property type="gene ID" value="ENSDARG00000074818.5"/>
</dbReference>
<feature type="compositionally biased region" description="Polar residues" evidence="3">
    <location>
        <begin position="669"/>
        <end position="683"/>
    </location>
</feature>
<gene>
    <name evidence="7 9 10" type="primary">si:cabz01036022.1</name>
</gene>
<feature type="compositionally biased region" description="Polar residues" evidence="3">
    <location>
        <begin position="694"/>
        <end position="705"/>
    </location>
</feature>
<dbReference type="GO" id="GO:0006955">
    <property type="term" value="P:immune response"/>
    <property type="evidence" value="ECO:0000318"/>
    <property type="project" value="GO_Central"/>
</dbReference>
<dbReference type="EMBL" id="CU928076">
    <property type="status" value="NOT_ANNOTATED_CDS"/>
    <property type="molecule type" value="Genomic_DNA"/>
</dbReference>
<keyword evidence="1 5" id="KW-0732">Signal</keyword>
<feature type="transmembrane region" description="Helical" evidence="4">
    <location>
        <begin position="637"/>
        <end position="660"/>
    </location>
</feature>
<evidence type="ECO:0000313" key="9">
    <source>
        <dbReference type="RefSeq" id="XP_017212447.1"/>
    </source>
</evidence>
<evidence type="ECO:0000256" key="1">
    <source>
        <dbReference type="ARBA" id="ARBA00022729"/>
    </source>
</evidence>
<name>A0A140LGT8_DANRE</name>
<dbReference type="GO" id="GO:0007166">
    <property type="term" value="P:cell surface receptor signaling pathway"/>
    <property type="evidence" value="ECO:0000318"/>
    <property type="project" value="GO_Central"/>
</dbReference>
<reference evidence="7 8" key="1">
    <citation type="journal article" date="2013" name="Nature">
        <title>The zebrafish reference genome sequence and its relationship to the human genome.</title>
        <authorList>
            <consortium name="Genome Reference Consortium Zebrafish"/>
            <person name="Howe K."/>
            <person name="Clark M.D."/>
            <person name="Torroja C.F."/>
            <person name="Torrance J."/>
            <person name="Berthelot C."/>
            <person name="Muffato M."/>
            <person name="Collins J.E."/>
            <person name="Humphray S."/>
            <person name="McLaren K."/>
            <person name="Matthews L."/>
            <person name="McLaren S."/>
            <person name="Sealy I."/>
            <person name="Caccamo M."/>
            <person name="Churcher C."/>
            <person name="Scott C."/>
            <person name="Barrett J.C."/>
            <person name="Koch R."/>
            <person name="Rauch G.J."/>
            <person name="White S."/>
            <person name="Chow W."/>
            <person name="Kilian B."/>
            <person name="Quintais L.T."/>
            <person name="Guerra-Assuncao J.A."/>
            <person name="Zhou Y."/>
            <person name="Gu Y."/>
            <person name="Yen J."/>
            <person name="Vogel J.H."/>
            <person name="Eyre T."/>
            <person name="Redmond S."/>
            <person name="Banerjee R."/>
            <person name="Chi J."/>
            <person name="Fu B."/>
            <person name="Langley E."/>
            <person name="Maguire S.F."/>
            <person name="Laird G.K."/>
            <person name="Lloyd D."/>
            <person name="Kenyon E."/>
            <person name="Donaldson S."/>
            <person name="Sehra H."/>
            <person name="Almeida-King J."/>
            <person name="Loveland J."/>
            <person name="Trevanion S."/>
            <person name="Jones M."/>
            <person name="Quail M."/>
            <person name="Willey D."/>
            <person name="Hunt A."/>
            <person name="Burton J."/>
            <person name="Sims S."/>
            <person name="McLay K."/>
            <person name="Plumb B."/>
            <person name="Davis J."/>
            <person name="Clee C."/>
            <person name="Oliver K."/>
            <person name="Clark R."/>
            <person name="Riddle C."/>
            <person name="Elliot D."/>
            <person name="Eliott D."/>
            <person name="Threadgold G."/>
            <person name="Harden G."/>
            <person name="Ware D."/>
            <person name="Begum S."/>
            <person name="Mortimore B."/>
            <person name="Mortimer B."/>
            <person name="Kerry G."/>
            <person name="Heath P."/>
            <person name="Phillimore B."/>
            <person name="Tracey A."/>
            <person name="Corby N."/>
            <person name="Dunn M."/>
            <person name="Johnson C."/>
            <person name="Wood J."/>
            <person name="Clark S."/>
            <person name="Pelan S."/>
            <person name="Griffiths G."/>
            <person name="Smith M."/>
            <person name="Glithero R."/>
            <person name="Howden P."/>
            <person name="Barker N."/>
            <person name="Lloyd C."/>
            <person name="Stevens C."/>
            <person name="Harley J."/>
            <person name="Holt K."/>
            <person name="Panagiotidis G."/>
            <person name="Lovell J."/>
            <person name="Beasley H."/>
            <person name="Henderson C."/>
            <person name="Gordon D."/>
            <person name="Auger K."/>
            <person name="Wright D."/>
            <person name="Collins J."/>
            <person name="Raisen C."/>
            <person name="Dyer L."/>
            <person name="Leung K."/>
            <person name="Robertson L."/>
            <person name="Ambridge K."/>
            <person name="Leongamornlert D."/>
            <person name="McGuire S."/>
            <person name="Gilderthorp R."/>
            <person name="Griffiths C."/>
            <person name="Manthravadi D."/>
            <person name="Nichol S."/>
            <person name="Barker G."/>
            <person name="Whitehead S."/>
            <person name="Kay M."/>
            <person name="Brown J."/>
            <person name="Murnane C."/>
            <person name="Gray E."/>
            <person name="Humphries M."/>
            <person name="Sycamore N."/>
            <person name="Barker D."/>
            <person name="Saunders D."/>
            <person name="Wallis J."/>
            <person name="Babbage A."/>
            <person name="Hammond S."/>
            <person name="Mashreghi-Mohammadi M."/>
            <person name="Barr L."/>
            <person name="Martin S."/>
            <person name="Wray P."/>
            <person name="Ellington A."/>
            <person name="Matthews N."/>
            <person name="Ellwood M."/>
            <person name="Woodmansey R."/>
            <person name="Clark G."/>
            <person name="Cooper J."/>
            <person name="Cooper J."/>
            <person name="Tromans A."/>
            <person name="Grafham D."/>
            <person name="Skuce C."/>
            <person name="Pandian R."/>
            <person name="Andrews R."/>
            <person name="Harrison E."/>
            <person name="Kimberley A."/>
            <person name="Garnett J."/>
            <person name="Fosker N."/>
            <person name="Hall R."/>
            <person name="Garner P."/>
            <person name="Kelly D."/>
            <person name="Bird C."/>
            <person name="Palmer S."/>
            <person name="Gehring I."/>
            <person name="Berger A."/>
            <person name="Dooley C.M."/>
            <person name="Ersan-Urun Z."/>
            <person name="Eser C."/>
            <person name="Geiger H."/>
            <person name="Geisler M."/>
            <person name="Karotki L."/>
            <person name="Kirn A."/>
            <person name="Konantz J."/>
            <person name="Konantz M."/>
            <person name="Oberlander M."/>
            <person name="Rudolph-Geiger S."/>
            <person name="Teucke M."/>
            <person name="Lanz C."/>
            <person name="Raddatz G."/>
            <person name="Osoegawa K."/>
            <person name="Zhu B."/>
            <person name="Rapp A."/>
            <person name="Widaa S."/>
            <person name="Langford C."/>
            <person name="Yang F."/>
            <person name="Schuster S.C."/>
            <person name="Carter N.P."/>
            <person name="Harrow J."/>
            <person name="Ning Z."/>
            <person name="Herrero J."/>
            <person name="Searle S.M."/>
            <person name="Enright A."/>
            <person name="Geisler R."/>
            <person name="Plasterk R.H."/>
            <person name="Lee C."/>
            <person name="Westerfield M."/>
            <person name="de Jong P.J."/>
            <person name="Zon L.I."/>
            <person name="Postlethwait J.H."/>
            <person name="Nusslein-Volhard C."/>
            <person name="Hubbard T.J."/>
            <person name="Roest Crollius H."/>
            <person name="Rogers J."/>
            <person name="Stemple D.L."/>
        </authorList>
    </citation>
    <scope>NUCLEOTIDE SEQUENCE [LARGE SCALE GENOMIC DNA]</scope>
    <source>
        <strain evidence="7">Tuebingen</strain>
    </source>
</reference>
<dbReference type="EMBL" id="FP340499">
    <property type="status" value="NOT_ANNOTATED_CDS"/>
    <property type="molecule type" value="Genomic_DNA"/>
</dbReference>
<dbReference type="InterPro" id="IPR007110">
    <property type="entry name" value="Ig-like_dom"/>
</dbReference>
<accession>A0A140LGT8</accession>
<reference evidence="9" key="3">
    <citation type="submission" date="2025-04" db="UniProtKB">
        <authorList>
            <consortium name="RefSeq"/>
        </authorList>
    </citation>
    <scope>IDENTIFICATION</scope>
    <source>
        <strain evidence="9">Tuebingen</strain>
    </source>
</reference>
<protein>
    <submittedName>
        <fullName evidence="9">Fc receptor-like protein 5</fullName>
    </submittedName>
    <submittedName>
        <fullName evidence="7">Si:cabz01036022.1</fullName>
    </submittedName>
</protein>
<dbReference type="OMA" id="STQKCKC"/>
<keyword evidence="2" id="KW-1015">Disulfide bond</keyword>
<organism evidence="7">
    <name type="scientific">Danio rerio</name>
    <name type="common">Zebrafish</name>
    <name type="synonym">Brachydanio rerio</name>
    <dbReference type="NCBI Taxonomy" id="7955"/>
    <lineage>
        <taxon>Eukaryota</taxon>
        <taxon>Metazoa</taxon>
        <taxon>Chordata</taxon>
        <taxon>Craniata</taxon>
        <taxon>Vertebrata</taxon>
        <taxon>Euteleostomi</taxon>
        <taxon>Actinopterygii</taxon>
        <taxon>Neopterygii</taxon>
        <taxon>Teleostei</taxon>
        <taxon>Ostariophysi</taxon>
        <taxon>Cypriniformes</taxon>
        <taxon>Danionidae</taxon>
        <taxon>Danioninae</taxon>
        <taxon>Danio</taxon>
    </lineage>
</organism>
<accession>A0A8M6Z7S0</accession>
<dbReference type="InterPro" id="IPR003598">
    <property type="entry name" value="Ig_sub2"/>
</dbReference>
<dbReference type="InterPro" id="IPR036179">
    <property type="entry name" value="Ig-like_dom_sf"/>
</dbReference>
<dbReference type="RefSeq" id="XP_017212447.1">
    <property type="nucleotide sequence ID" value="XM_017356958.2"/>
</dbReference>
<dbReference type="Pfam" id="PF13927">
    <property type="entry name" value="Ig_3"/>
    <property type="match status" value="1"/>
</dbReference>
<feature type="domain" description="Ig-like" evidence="6">
    <location>
        <begin position="25"/>
        <end position="147"/>
    </location>
</feature>
<dbReference type="Proteomes" id="UP000000437">
    <property type="component" value="Chromosome 7"/>
</dbReference>
<dbReference type="GeneTree" id="ENSGT00940000162700"/>
<evidence type="ECO:0000313" key="7">
    <source>
        <dbReference type="Ensembl" id="ENSDARP00000142467"/>
    </source>
</evidence>
<dbReference type="PaxDb" id="7955-ENSDARP00000064610"/>
<dbReference type="ZFIN" id="ZDB-GENE-160113-144">
    <property type="gene designation" value="si:cabz01036022.1"/>
</dbReference>
<keyword evidence="4" id="KW-0812">Transmembrane</keyword>
<keyword evidence="4" id="KW-0472">Membrane</keyword>
<reference evidence="7" key="2">
    <citation type="submission" date="2016-03" db="UniProtKB">
        <authorList>
            <consortium name="Ensembl"/>
        </authorList>
    </citation>
    <scope>IDENTIFICATION</scope>
    <source>
        <strain evidence="7">Tuebingen</strain>
    </source>
</reference>
<dbReference type="InterPro" id="IPR013783">
    <property type="entry name" value="Ig-like_fold"/>
</dbReference>
<proteinExistence type="predicted"/>
<dbReference type="AlphaFoldDB" id="A0A140LGT8"/>
<dbReference type="AGR" id="ZFIN:ZDB-GENE-160113-144"/>
<feature type="domain" description="Ig-like" evidence="6">
    <location>
        <begin position="370"/>
        <end position="452"/>
    </location>
</feature>
<dbReference type="STRING" id="7955.ENSDARP00000142467"/>
<dbReference type="Bgee" id="ENSDARG00000074818">
    <property type="expression patterns" value="Expressed in granulocyte and 8 other cell types or tissues"/>
</dbReference>
<evidence type="ECO:0000256" key="3">
    <source>
        <dbReference type="SAM" id="MobiDB-lite"/>
    </source>
</evidence>
<sequence>MELSPLPLMLLLIAGILSGHAEERPKAVVIVDPDKHERTVRCEIPGADDDWTYSWVKEGSTKPFSRDREFSISTGVSHSSSNVTCRGNSPDRSLESEISDAVTLNLSVPTESYKAFLTVQSELSQILREDTVTLTCDVQGENRKYIFRCGDEEHESDEEEFRIRVKSTQTCKCYSWRQSGTSEWSNEVNLTVSDMKVPTEGPKAVLTVHPELPKILREDTVILKCDVQGQNWKYLFKCGDKEHESKEKELKIRLNYTQTCKCLGRTLQNGDSSQWSNEMNLRVFDIINKPIVTIKPQSSVFTGDTVTLSCDVGPFTGQRITWYTNFSTIGAGDDTKTLTDVKISNGGMYKCAVEGGTQGPAVKLTVTERPKALLHVQPDGGIFKGQTVTFTCHIPDSDVTSWSYSWSKNDSVIQDSESQEYKISSVDESHAGLYSCRGRETKGSRNTHTSAQHTLIVSVHTEKPKAVLTVRPEPPKILKGDTVTLTCDIQEKEWKYVFQCGDNEHKSENKELKITVESTQKCKCSGWRRSLGPSEWSNEETLTVSETPKPVLTVQPEPSQIPRGDTVTLTCDIQGEDWEYLFDCGDNEHKSEEKEFNITVESTQKCKCHGWRQSGSSEWSNEVTLAVSDALADHTRLIAVSAGLGALVLLCFILLLLWCCKRKKDVGSLSPSADHQQHNISQTPEEERKKQTLRSDSVNDSSDVTYAQIEMKANVETKKKNKDDKENSRETPDTVYSKLKI</sequence>
<dbReference type="PANTHER" id="PTHR11481:SF64">
    <property type="entry name" value="FC RECEPTOR-LIKE PROTEIN 4"/>
    <property type="match status" value="1"/>
</dbReference>
<dbReference type="SUPFAM" id="SSF48726">
    <property type="entry name" value="Immunoglobulin"/>
    <property type="match status" value="4"/>
</dbReference>
<dbReference type="SMART" id="SM00408">
    <property type="entry name" value="IGc2"/>
    <property type="match status" value="2"/>
</dbReference>
<dbReference type="GO" id="GO:0004888">
    <property type="term" value="F:transmembrane signaling receptor activity"/>
    <property type="evidence" value="ECO:0000318"/>
    <property type="project" value="GO_Central"/>
</dbReference>
<evidence type="ECO:0000313" key="8">
    <source>
        <dbReference type="Proteomes" id="UP000000437"/>
    </source>
</evidence>
<dbReference type="GO" id="GO:0009897">
    <property type="term" value="C:external side of plasma membrane"/>
    <property type="evidence" value="ECO:0000318"/>
    <property type="project" value="GO_Central"/>
</dbReference>
<evidence type="ECO:0000256" key="2">
    <source>
        <dbReference type="ARBA" id="ARBA00023157"/>
    </source>
</evidence>
<feature type="region of interest" description="Disordered" evidence="3">
    <location>
        <begin position="667"/>
        <end position="741"/>
    </location>
</feature>
<keyword evidence="8" id="KW-1185">Reference proteome</keyword>
<keyword evidence="4" id="KW-1133">Transmembrane helix</keyword>
<dbReference type="Gene3D" id="2.60.40.10">
    <property type="entry name" value="Immunoglobulins"/>
    <property type="match status" value="6"/>
</dbReference>
<dbReference type="PROSITE" id="PS50835">
    <property type="entry name" value="IG_LIKE"/>
    <property type="match status" value="3"/>
</dbReference>
<dbReference type="EMBL" id="CABZ01036023">
    <property type="status" value="NOT_ANNOTATED_CDS"/>
    <property type="molecule type" value="Genomic_DNA"/>
</dbReference>
<dbReference type="SMART" id="SM00409">
    <property type="entry name" value="IG"/>
    <property type="match status" value="4"/>
</dbReference>
<dbReference type="EMBL" id="CABZ01036022">
    <property type="status" value="NOT_ANNOTATED_CDS"/>
    <property type="molecule type" value="Genomic_DNA"/>
</dbReference>
<dbReference type="InterPro" id="IPR050488">
    <property type="entry name" value="Ig_Fc_receptor"/>
</dbReference>
<dbReference type="Pfam" id="PF13895">
    <property type="entry name" value="Ig_2"/>
    <property type="match status" value="1"/>
</dbReference>
<evidence type="ECO:0000256" key="5">
    <source>
        <dbReference type="SAM" id="SignalP"/>
    </source>
</evidence>
<feature type="domain" description="Ig-like" evidence="6">
    <location>
        <begin position="290"/>
        <end position="367"/>
    </location>
</feature>
<dbReference type="OrthoDB" id="6151406at2759"/>
<dbReference type="CDD" id="cd00096">
    <property type="entry name" value="Ig"/>
    <property type="match status" value="1"/>
</dbReference>